<dbReference type="AlphaFoldDB" id="A0A6N2RIY8"/>
<evidence type="ECO:0000313" key="2">
    <source>
        <dbReference type="EMBL" id="VYS80957.1"/>
    </source>
</evidence>
<evidence type="ECO:0000256" key="1">
    <source>
        <dbReference type="SAM" id="MobiDB-lite"/>
    </source>
</evidence>
<proteinExistence type="predicted"/>
<feature type="compositionally biased region" description="Polar residues" evidence="1">
    <location>
        <begin position="16"/>
        <end position="34"/>
    </location>
</feature>
<feature type="region of interest" description="Disordered" evidence="1">
    <location>
        <begin position="1"/>
        <end position="34"/>
    </location>
</feature>
<accession>A0A6N2RIY8</accession>
<dbReference type="EMBL" id="CACRSM010000002">
    <property type="protein sequence ID" value="VYS80957.1"/>
    <property type="molecule type" value="Genomic_DNA"/>
</dbReference>
<name>A0A6N2RIY8_9ACTO</name>
<sequence>MQTLTPDPDYAGVGSRNLQTASPEAVQPSTISGG</sequence>
<reference evidence="2" key="1">
    <citation type="submission" date="2019-11" db="EMBL/GenBank/DDBJ databases">
        <authorList>
            <person name="Feng L."/>
        </authorList>
    </citation>
    <scope>NUCLEOTIDE SEQUENCE</scope>
    <source>
        <strain evidence="2">AodontolyticusLFYP35</strain>
    </source>
</reference>
<organism evidence="2">
    <name type="scientific">Schaalia odontolytica</name>
    <dbReference type="NCBI Taxonomy" id="1660"/>
    <lineage>
        <taxon>Bacteria</taxon>
        <taxon>Bacillati</taxon>
        <taxon>Actinomycetota</taxon>
        <taxon>Actinomycetes</taxon>
        <taxon>Actinomycetales</taxon>
        <taxon>Actinomycetaceae</taxon>
        <taxon>Schaalia</taxon>
    </lineage>
</organism>
<protein>
    <submittedName>
        <fullName evidence="2">Uncharacterized protein</fullName>
    </submittedName>
</protein>
<gene>
    <name evidence="2" type="ORF">AOLFYP35_00385</name>
</gene>